<dbReference type="AlphaFoldDB" id="A0AAN8INL1"/>
<dbReference type="Proteomes" id="UP001316803">
    <property type="component" value="Unassembled WGS sequence"/>
</dbReference>
<gene>
    <name evidence="1" type="ORF">OHC33_004865</name>
</gene>
<organism evidence="1 2">
    <name type="scientific">Knufia fluminis</name>
    <dbReference type="NCBI Taxonomy" id="191047"/>
    <lineage>
        <taxon>Eukaryota</taxon>
        <taxon>Fungi</taxon>
        <taxon>Dikarya</taxon>
        <taxon>Ascomycota</taxon>
        <taxon>Pezizomycotina</taxon>
        <taxon>Eurotiomycetes</taxon>
        <taxon>Chaetothyriomycetidae</taxon>
        <taxon>Chaetothyriales</taxon>
        <taxon>Trichomeriaceae</taxon>
        <taxon>Knufia</taxon>
    </lineage>
</organism>
<reference evidence="1 2" key="1">
    <citation type="submission" date="2022-12" db="EMBL/GenBank/DDBJ databases">
        <title>Genomic features and morphological characterization of a novel Knufia sp. strain isolated from spacecraft assembly facility.</title>
        <authorList>
            <person name="Teixeira M."/>
            <person name="Chander A.M."/>
            <person name="Stajich J.E."/>
            <person name="Venkateswaran K."/>
        </authorList>
    </citation>
    <scope>NUCLEOTIDE SEQUENCE [LARGE SCALE GENOMIC DNA]</scope>
    <source>
        <strain evidence="1 2">FJI-L2-BK-P2</strain>
    </source>
</reference>
<accession>A0AAN8INL1</accession>
<protein>
    <submittedName>
        <fullName evidence="1">Uncharacterized protein</fullName>
    </submittedName>
</protein>
<keyword evidence="2" id="KW-1185">Reference proteome</keyword>
<sequence length="69" mass="8082">MAALYKTYRAGNQSSRLWFYEERAGRPLVHVKSSEGVVVPDFPRREQPEEEAEIERLAETIRLLSTRNF</sequence>
<proteinExistence type="predicted"/>
<dbReference type="EMBL" id="JAKLMC020000009">
    <property type="protein sequence ID" value="KAK5954292.1"/>
    <property type="molecule type" value="Genomic_DNA"/>
</dbReference>
<comment type="caution">
    <text evidence="1">The sequence shown here is derived from an EMBL/GenBank/DDBJ whole genome shotgun (WGS) entry which is preliminary data.</text>
</comment>
<evidence type="ECO:0000313" key="1">
    <source>
        <dbReference type="EMBL" id="KAK5954292.1"/>
    </source>
</evidence>
<name>A0AAN8INL1_9EURO</name>
<evidence type="ECO:0000313" key="2">
    <source>
        <dbReference type="Proteomes" id="UP001316803"/>
    </source>
</evidence>